<organism evidence="1 2">
    <name type="scientific">Microbulbifer spongiae</name>
    <dbReference type="NCBI Taxonomy" id="2944933"/>
    <lineage>
        <taxon>Bacteria</taxon>
        <taxon>Pseudomonadati</taxon>
        <taxon>Pseudomonadota</taxon>
        <taxon>Gammaproteobacteria</taxon>
        <taxon>Cellvibrionales</taxon>
        <taxon>Microbulbiferaceae</taxon>
        <taxon>Microbulbifer</taxon>
    </lineage>
</organism>
<proteinExistence type="predicted"/>
<dbReference type="EMBL" id="CP098023">
    <property type="protein sequence ID" value="WKD48455.1"/>
    <property type="molecule type" value="Genomic_DNA"/>
</dbReference>
<sequence>MGRITPISVTAYEVYARLIDAKPLRIMFPEKELINYYSSLDFVYVPDSGTSQNPSYLYKNLVGEPAW</sequence>
<evidence type="ECO:0000313" key="1">
    <source>
        <dbReference type="EMBL" id="WKD48455.1"/>
    </source>
</evidence>
<keyword evidence="2" id="KW-1185">Reference proteome</keyword>
<reference evidence="1 2" key="1">
    <citation type="submission" date="2022-05" db="EMBL/GenBank/DDBJ databases">
        <title>Microbulbifer sp. nov., isolated from sponge.</title>
        <authorList>
            <person name="Gao L."/>
        </authorList>
    </citation>
    <scope>NUCLEOTIDE SEQUENCE [LARGE SCALE GENOMIC DNA]</scope>
    <source>
        <strain evidence="1 2">MI-G</strain>
    </source>
</reference>
<protein>
    <submittedName>
        <fullName evidence="1">Uncharacterized protein</fullName>
    </submittedName>
</protein>
<name>A0ABY9EAR1_9GAMM</name>
<dbReference type="RefSeq" id="WP_301414214.1">
    <property type="nucleotide sequence ID" value="NZ_CP098023.1"/>
</dbReference>
<dbReference type="Proteomes" id="UP001321520">
    <property type="component" value="Chromosome"/>
</dbReference>
<gene>
    <name evidence="1" type="ORF">M8T91_11005</name>
</gene>
<accession>A0ABY9EAR1</accession>
<evidence type="ECO:0000313" key="2">
    <source>
        <dbReference type="Proteomes" id="UP001321520"/>
    </source>
</evidence>